<feature type="non-terminal residue" evidence="2">
    <location>
        <position position="1"/>
    </location>
</feature>
<gene>
    <name evidence="2" type="ORF">SDJN03_12457</name>
</gene>
<evidence type="ECO:0000259" key="1">
    <source>
        <dbReference type="SMART" id="SM00791"/>
    </source>
</evidence>
<accession>A0AAV6N709</accession>
<dbReference type="PANTHER" id="PTHR39244">
    <property type="entry name" value="NATTERIN-4"/>
    <property type="match status" value="1"/>
</dbReference>
<name>A0AAV6N709_9ROSI</name>
<dbReference type="PANTHER" id="PTHR39244:SF5">
    <property type="entry name" value="NATTERIN-3-LIKE"/>
    <property type="match status" value="1"/>
</dbReference>
<dbReference type="InterPro" id="IPR008998">
    <property type="entry name" value="Agglutinin"/>
</dbReference>
<dbReference type="EMBL" id="JAGKQH010000008">
    <property type="protein sequence ID" value="KAG6592981.1"/>
    <property type="molecule type" value="Genomic_DNA"/>
</dbReference>
<reference evidence="2 3" key="1">
    <citation type="journal article" date="2021" name="Hortic Res">
        <title>The domestication of Cucurbita argyrosperma as revealed by the genome of its wild relative.</title>
        <authorList>
            <person name="Barrera-Redondo J."/>
            <person name="Sanchez-de la Vega G."/>
            <person name="Aguirre-Liguori J.A."/>
            <person name="Castellanos-Morales G."/>
            <person name="Gutierrez-Guerrero Y.T."/>
            <person name="Aguirre-Dugua X."/>
            <person name="Aguirre-Planter E."/>
            <person name="Tenaillon M.I."/>
            <person name="Lira-Saade R."/>
            <person name="Eguiarte L.E."/>
        </authorList>
    </citation>
    <scope>NUCLEOTIDE SEQUENCE [LARGE SCALE GENOMIC DNA]</scope>
    <source>
        <strain evidence="2">JBR-2021</strain>
    </source>
</reference>
<evidence type="ECO:0000313" key="3">
    <source>
        <dbReference type="Proteomes" id="UP000685013"/>
    </source>
</evidence>
<keyword evidence="3" id="KW-1185">Reference proteome</keyword>
<feature type="domain" description="Agglutinin" evidence="1">
    <location>
        <begin position="2"/>
        <end position="153"/>
    </location>
</feature>
<comment type="caution">
    <text evidence="2">The sequence shown here is derived from an EMBL/GenBank/DDBJ whole genome shotgun (WGS) entry which is preliminary data.</text>
</comment>
<dbReference type="InterPro" id="IPR053237">
    <property type="entry name" value="Natterin_C"/>
</dbReference>
<dbReference type="Proteomes" id="UP000685013">
    <property type="component" value="Chromosome 8"/>
</dbReference>
<dbReference type="AlphaFoldDB" id="A0AAV6N709"/>
<dbReference type="Pfam" id="PF07468">
    <property type="entry name" value="Agglutinin"/>
    <property type="match status" value="2"/>
</dbReference>
<dbReference type="CDD" id="cd20216">
    <property type="entry name" value="PFM_HFR-2-like"/>
    <property type="match status" value="1"/>
</dbReference>
<feature type="domain" description="Agglutinin" evidence="1">
    <location>
        <begin position="158"/>
        <end position="294"/>
    </location>
</feature>
<sequence length="475" mass="54971">MVGLPKFGVLKSKCNDSYLRYINEIGSPIRSFLKYSGQEILSPFTKFEFEQAKSYPSLFHIKCCYNNKYWVSWACDHGFIIAGAEDKEEDRSKWTCTLFRPIYDSSQQSYRFQHVHLGLNVVLWRAGSHFRDCLRAHLSTPDRHLCDLSIVIDWESMWLLPKFIVFKSENGFYLSGRRRHNLPYLQFLSQSLEDPSIMMETVFTNDGKFRIKSIFFQRFWKRGTLDWIFADLDDSNSQDPDALFSPIKLSPLVVALRNLGADKFIKRYTNFGIESGLNAAVSEIDKFSHLRIIEPVFSREINNVVFYLSEAKIYNEVVIMLATREARNNFNVPNTARITFSYIDNRTSSWASSISTKLDVKTRIKSRVPLVSDGRKFDISSAKFDEEYKWGEIITVSKPKEVIYETIIPPNSASVITLIVTKGSYEIPFSYKQADVLIGGKEVEYHLEDGIYRGTNFYDLKYDVRTRNICGGPNE</sequence>
<proteinExistence type="predicted"/>
<organism evidence="2 3">
    <name type="scientific">Cucurbita argyrosperma subsp. sororia</name>
    <dbReference type="NCBI Taxonomy" id="37648"/>
    <lineage>
        <taxon>Eukaryota</taxon>
        <taxon>Viridiplantae</taxon>
        <taxon>Streptophyta</taxon>
        <taxon>Embryophyta</taxon>
        <taxon>Tracheophyta</taxon>
        <taxon>Spermatophyta</taxon>
        <taxon>Magnoliopsida</taxon>
        <taxon>eudicotyledons</taxon>
        <taxon>Gunneridae</taxon>
        <taxon>Pentapetalae</taxon>
        <taxon>rosids</taxon>
        <taxon>fabids</taxon>
        <taxon>Cucurbitales</taxon>
        <taxon>Cucurbitaceae</taxon>
        <taxon>Cucurbiteae</taxon>
        <taxon>Cucurbita</taxon>
    </lineage>
</organism>
<dbReference type="SMART" id="SM00791">
    <property type="entry name" value="Agglutinin"/>
    <property type="match status" value="2"/>
</dbReference>
<evidence type="ECO:0000313" key="2">
    <source>
        <dbReference type="EMBL" id="KAG6592981.1"/>
    </source>
</evidence>
<protein>
    <recommendedName>
        <fullName evidence="1">Agglutinin domain-containing protein</fullName>
    </recommendedName>
</protein>